<dbReference type="GO" id="GO:0004984">
    <property type="term" value="F:olfactory receptor activity"/>
    <property type="evidence" value="ECO:0007669"/>
    <property type="project" value="InterPro"/>
</dbReference>
<feature type="transmembrane region" description="Helical" evidence="9">
    <location>
        <begin position="298"/>
        <end position="318"/>
    </location>
</feature>
<keyword evidence="8 9" id="KW-0807">Transducer</keyword>
<dbReference type="GO" id="GO:0005886">
    <property type="term" value="C:plasma membrane"/>
    <property type="evidence" value="ECO:0007669"/>
    <property type="project" value="UniProtKB-SubCell"/>
</dbReference>
<dbReference type="GO" id="GO:0005549">
    <property type="term" value="F:odorant binding"/>
    <property type="evidence" value="ECO:0007669"/>
    <property type="project" value="InterPro"/>
</dbReference>
<evidence type="ECO:0000256" key="9">
    <source>
        <dbReference type="RuleBase" id="RU351113"/>
    </source>
</evidence>
<evidence type="ECO:0000256" key="8">
    <source>
        <dbReference type="ARBA" id="ARBA00023224"/>
    </source>
</evidence>
<proteinExistence type="inferred from homology"/>
<feature type="transmembrane region" description="Helical" evidence="9">
    <location>
        <begin position="131"/>
        <end position="149"/>
    </location>
</feature>
<keyword evidence="5 9" id="KW-1133">Transmembrane helix</keyword>
<keyword evidence="4 9" id="KW-0552">Olfaction</keyword>
<feature type="transmembrane region" description="Helical" evidence="9">
    <location>
        <begin position="187"/>
        <end position="218"/>
    </location>
</feature>
<comment type="caution">
    <text evidence="9">Lacks conserved residue(s) required for the propagation of feature annotation.</text>
</comment>
<keyword evidence="2 9" id="KW-0716">Sensory transduction</keyword>
<evidence type="ECO:0000256" key="4">
    <source>
        <dbReference type="ARBA" id="ARBA00022725"/>
    </source>
</evidence>
<keyword evidence="3 9" id="KW-0812">Transmembrane</keyword>
<keyword evidence="7 9" id="KW-0675">Receptor</keyword>
<evidence type="ECO:0000256" key="5">
    <source>
        <dbReference type="ARBA" id="ARBA00022989"/>
    </source>
</evidence>
<dbReference type="InterPro" id="IPR004117">
    <property type="entry name" value="7tm6_olfct_rcpt"/>
</dbReference>
<comment type="similarity">
    <text evidence="9">Belongs to the insect chemoreceptor superfamily. Heteromeric odorant receptor channel (TC 1.A.69) family.</text>
</comment>
<feature type="transmembrane region" description="Helical" evidence="9">
    <location>
        <begin position="40"/>
        <end position="61"/>
    </location>
</feature>
<keyword evidence="6 9" id="KW-0472">Membrane</keyword>
<evidence type="ECO:0000256" key="6">
    <source>
        <dbReference type="ARBA" id="ARBA00023136"/>
    </source>
</evidence>
<keyword evidence="10" id="KW-0175">Coiled coil</keyword>
<dbReference type="EMBL" id="CAJNRD030001118">
    <property type="protein sequence ID" value="CAG5081984.1"/>
    <property type="molecule type" value="Genomic_DNA"/>
</dbReference>
<evidence type="ECO:0000256" key="10">
    <source>
        <dbReference type="SAM" id="Coils"/>
    </source>
</evidence>
<dbReference type="GO" id="GO:0007165">
    <property type="term" value="P:signal transduction"/>
    <property type="evidence" value="ECO:0007669"/>
    <property type="project" value="UniProtKB-KW"/>
</dbReference>
<dbReference type="Proteomes" id="UP000786811">
    <property type="component" value="Unassembled WGS sequence"/>
</dbReference>
<keyword evidence="12" id="KW-1185">Reference proteome</keyword>
<comment type="caution">
    <text evidence="11">The sequence shown here is derived from an EMBL/GenBank/DDBJ whole genome shotgun (WGS) entry which is preliminary data.</text>
</comment>
<evidence type="ECO:0000256" key="3">
    <source>
        <dbReference type="ARBA" id="ARBA00022692"/>
    </source>
</evidence>
<reference evidence="11" key="1">
    <citation type="submission" date="2021-04" db="EMBL/GenBank/DDBJ databases">
        <authorList>
            <person name="Chebbi M.A.C M."/>
        </authorList>
    </citation>
    <scope>NUCLEOTIDE SEQUENCE</scope>
</reference>
<protein>
    <recommendedName>
        <fullName evidence="9">Odorant receptor</fullName>
    </recommendedName>
</protein>
<evidence type="ECO:0000313" key="12">
    <source>
        <dbReference type="Proteomes" id="UP000786811"/>
    </source>
</evidence>
<gene>
    <name evidence="11" type="ORF">HICCMSTLAB_LOCUS3428</name>
</gene>
<dbReference type="PANTHER" id="PTHR21137">
    <property type="entry name" value="ODORANT RECEPTOR"/>
    <property type="match status" value="1"/>
</dbReference>
<evidence type="ECO:0000313" key="11">
    <source>
        <dbReference type="EMBL" id="CAG5081984.1"/>
    </source>
</evidence>
<dbReference type="OrthoDB" id="8185860at2759"/>
<name>A0A8J2MCX5_COTCN</name>
<accession>A0A8J2MCX5</accession>
<organism evidence="11 12">
    <name type="scientific">Cotesia congregata</name>
    <name type="common">Parasitoid wasp</name>
    <name type="synonym">Apanteles congregatus</name>
    <dbReference type="NCBI Taxonomy" id="51543"/>
    <lineage>
        <taxon>Eukaryota</taxon>
        <taxon>Metazoa</taxon>
        <taxon>Ecdysozoa</taxon>
        <taxon>Arthropoda</taxon>
        <taxon>Hexapoda</taxon>
        <taxon>Insecta</taxon>
        <taxon>Pterygota</taxon>
        <taxon>Neoptera</taxon>
        <taxon>Endopterygota</taxon>
        <taxon>Hymenoptera</taxon>
        <taxon>Apocrita</taxon>
        <taxon>Ichneumonoidea</taxon>
        <taxon>Braconidae</taxon>
        <taxon>Microgastrinae</taxon>
        <taxon>Cotesia</taxon>
    </lineage>
</organism>
<comment type="subcellular location">
    <subcellularLocation>
        <location evidence="9">Cell membrane</location>
        <topology evidence="9">Multi-pass membrane protein</topology>
    </subcellularLocation>
    <subcellularLocation>
        <location evidence="1">Membrane</location>
        <topology evidence="1">Multi-pass membrane protein</topology>
    </subcellularLocation>
</comment>
<dbReference type="AlphaFoldDB" id="A0A8J2MCX5"/>
<evidence type="ECO:0000256" key="1">
    <source>
        <dbReference type="ARBA" id="ARBA00004141"/>
    </source>
</evidence>
<dbReference type="Pfam" id="PF02949">
    <property type="entry name" value="7tm_6"/>
    <property type="match status" value="1"/>
</dbReference>
<feature type="transmembrane region" description="Helical" evidence="9">
    <location>
        <begin position="266"/>
        <end position="292"/>
    </location>
</feature>
<feature type="coiled-coil region" evidence="10">
    <location>
        <begin position="222"/>
        <end position="249"/>
    </location>
</feature>
<sequence>MESVSEATDWERLQEGFRLLKWTENIARILGVWPPDPTYYLFNTLLMYVHFIMFLQLMYLYKSLHDLDQFLNVMSEYTVFVYIYTSILMLRVNNCQLGQLLTQILEDYKISAFNDSHEIDIFMQFINRARILMKGLIFYASMTEFLWYLKPLITLSENLVDENNKTNYALPYELWWFYEIESTKSFFFVYLFLLPGPVLAAVGSMSADCFLIFLVFYISGRMAILTERIDALESDKENTRSELTKVIAEHRKLLEMGEEVTDAFRVILLVYFVSANFMLCVLGYKLLISFMINDVVEIVQYTIYFIEMYTMLAIYCMISEHFTSESLKCGEAFYQCPWYNFPLDCTKDIIFSIARSQRPLGLQAGKFTTFSSVTLTDVSKTAAGYLSVLRNFLILDE</sequence>
<evidence type="ECO:0000256" key="7">
    <source>
        <dbReference type="ARBA" id="ARBA00023170"/>
    </source>
</evidence>
<evidence type="ECO:0000256" key="2">
    <source>
        <dbReference type="ARBA" id="ARBA00022606"/>
    </source>
</evidence>
<dbReference type="PANTHER" id="PTHR21137:SF42">
    <property type="entry name" value="ODORANT RECEPTOR 83A"/>
    <property type="match status" value="1"/>
</dbReference>